<dbReference type="Proteomes" id="UP000282060">
    <property type="component" value="Unassembled WGS sequence"/>
</dbReference>
<evidence type="ECO:0000313" key="3">
    <source>
        <dbReference type="Proteomes" id="UP000282060"/>
    </source>
</evidence>
<dbReference type="AlphaFoldDB" id="A0A3S0I655"/>
<keyword evidence="3" id="KW-1185">Reference proteome</keyword>
<reference evidence="2 3" key="1">
    <citation type="submission" date="2018-12" db="EMBL/GenBank/DDBJ databases">
        <authorList>
            <person name="Yu L."/>
        </authorList>
    </citation>
    <scope>NUCLEOTIDE SEQUENCE [LARGE SCALE GENOMIC DNA]</scope>
    <source>
        <strain evidence="2 3">HAW-EB5</strain>
    </source>
</reference>
<organism evidence="2 3">
    <name type="scientific">Shewanella atlantica</name>
    <dbReference type="NCBI Taxonomy" id="271099"/>
    <lineage>
        <taxon>Bacteria</taxon>
        <taxon>Pseudomonadati</taxon>
        <taxon>Pseudomonadota</taxon>
        <taxon>Gammaproteobacteria</taxon>
        <taxon>Alteromonadales</taxon>
        <taxon>Shewanellaceae</taxon>
        <taxon>Shewanella</taxon>
    </lineage>
</organism>
<dbReference type="NCBIfam" id="NF033579">
    <property type="entry name" value="transpos_IS5_2"/>
    <property type="match status" value="1"/>
</dbReference>
<dbReference type="InterPro" id="IPR053172">
    <property type="entry name" value="Tn903_transposase"/>
</dbReference>
<name>A0A3S0I655_9GAMM</name>
<gene>
    <name evidence="2" type="ORF">EKG39_22470</name>
</gene>
<dbReference type="Pfam" id="PF13737">
    <property type="entry name" value="DDE_Tnp_1_5"/>
    <property type="match status" value="1"/>
</dbReference>
<evidence type="ECO:0000313" key="2">
    <source>
        <dbReference type="EMBL" id="RTR26083.1"/>
    </source>
</evidence>
<dbReference type="EMBL" id="RXNV01000024">
    <property type="protein sequence ID" value="RTR26083.1"/>
    <property type="molecule type" value="Genomic_DNA"/>
</dbReference>
<dbReference type="InterPro" id="IPR053520">
    <property type="entry name" value="Transposase_Tn903"/>
</dbReference>
<dbReference type="InterPro" id="IPR025668">
    <property type="entry name" value="Tnp_DDE_dom"/>
</dbReference>
<accession>A0A3S0I655</accession>
<evidence type="ECO:0000259" key="1">
    <source>
        <dbReference type="Pfam" id="PF13737"/>
    </source>
</evidence>
<proteinExistence type="predicted"/>
<dbReference type="PANTHER" id="PTHR34631:SF3">
    <property type="entry name" value="ISSOD12 TRANSPOSASE TNPA_ISSOD12"/>
    <property type="match status" value="1"/>
</dbReference>
<protein>
    <submittedName>
        <fullName evidence="2">IS5 family transposase</fullName>
    </submittedName>
</protein>
<dbReference type="PANTHER" id="PTHR34631">
    <property type="match status" value="1"/>
</dbReference>
<dbReference type="OrthoDB" id="6382212at2"/>
<comment type="caution">
    <text evidence="2">The sequence shown here is derived from an EMBL/GenBank/DDBJ whole genome shotgun (WGS) entry which is preliminary data.</text>
</comment>
<feature type="domain" description="Transposase DDE" evidence="1">
    <location>
        <begin position="20"/>
        <end position="130"/>
    </location>
</feature>
<sequence>MGKAKHKITNWSQCNKALVNRGSVTFWIDEQAIQSWRYTEHHGRRGRGYIYSDVAIETALVIKGVISLPLRSLEGFTNSLFQLMDVPWYSPSYSCISKRAKTVEIKYRAPSRGTVAHVVIDSTGLKVYGEGEWKTRKHGKEKRRTWRKLHLAVDSCTHEVVSAEVSLVNVADNEVLPTLLNPLRRRIAQVSADGAYDTKACHKLLKRKGCKPTIPPRSNAGYWEEGHPRNEAVKALKANQLAQWKQDNDYHVRSLSETAMYRYKQLISSKLSLRDYNAQVGEA</sequence>